<dbReference type="Proteomes" id="UP000245956">
    <property type="component" value="Unassembled WGS sequence"/>
</dbReference>
<accession>A0A2U3DQY0</accession>
<comment type="caution">
    <text evidence="2">The sequence shown here is derived from an EMBL/GenBank/DDBJ whole genome shotgun (WGS) entry which is preliminary data.</text>
</comment>
<reference evidence="2 3" key="1">
    <citation type="journal article" date="2016" name="Front. Microbiol.">
        <title>Genome and transcriptome sequences reveal the specific parasitism of the nematophagous Purpureocillium lilacinum 36-1.</title>
        <authorList>
            <person name="Xie J."/>
            <person name="Li S."/>
            <person name="Mo C."/>
            <person name="Xiao X."/>
            <person name="Peng D."/>
            <person name="Wang G."/>
            <person name="Xiao Y."/>
        </authorList>
    </citation>
    <scope>NUCLEOTIDE SEQUENCE [LARGE SCALE GENOMIC DNA]</scope>
    <source>
        <strain evidence="2 3">36-1</strain>
    </source>
</reference>
<feature type="region of interest" description="Disordered" evidence="1">
    <location>
        <begin position="90"/>
        <end position="143"/>
    </location>
</feature>
<protein>
    <submittedName>
        <fullName evidence="2">Uncharacterized protein</fullName>
    </submittedName>
</protein>
<dbReference type="EMBL" id="LCWV01000049">
    <property type="protein sequence ID" value="PWI64658.1"/>
    <property type="molecule type" value="Genomic_DNA"/>
</dbReference>
<dbReference type="AlphaFoldDB" id="A0A2U3DQY0"/>
<feature type="region of interest" description="Disordered" evidence="1">
    <location>
        <begin position="1"/>
        <end position="23"/>
    </location>
</feature>
<evidence type="ECO:0000313" key="3">
    <source>
        <dbReference type="Proteomes" id="UP000245956"/>
    </source>
</evidence>
<feature type="compositionally biased region" description="Basic and acidic residues" evidence="1">
    <location>
        <begin position="102"/>
        <end position="135"/>
    </location>
</feature>
<evidence type="ECO:0000313" key="2">
    <source>
        <dbReference type="EMBL" id="PWI64658.1"/>
    </source>
</evidence>
<gene>
    <name evidence="2" type="ORF">PCL_08667</name>
</gene>
<evidence type="ECO:0000256" key="1">
    <source>
        <dbReference type="SAM" id="MobiDB-lite"/>
    </source>
</evidence>
<organism evidence="2 3">
    <name type="scientific">Purpureocillium lilacinum</name>
    <name type="common">Paecilomyces lilacinus</name>
    <dbReference type="NCBI Taxonomy" id="33203"/>
    <lineage>
        <taxon>Eukaryota</taxon>
        <taxon>Fungi</taxon>
        <taxon>Dikarya</taxon>
        <taxon>Ascomycota</taxon>
        <taxon>Pezizomycotina</taxon>
        <taxon>Sordariomycetes</taxon>
        <taxon>Hypocreomycetidae</taxon>
        <taxon>Hypocreales</taxon>
        <taxon>Ophiocordycipitaceae</taxon>
        <taxon>Purpureocillium</taxon>
    </lineage>
</organism>
<proteinExistence type="predicted"/>
<sequence>MDSHLGARSQADEGFPTQTSCVSQTSSSGLLPYDGSWHVWEAAYKAACRRIDALLAENDFLRMELASSEGRNGCLTREVQRLNLTVRHLVPWGSATPPTSRDTSDADHGRKEELQDEVKQEAEENKENMEPHDRMQTASPTLW</sequence>
<name>A0A2U3DQY0_PURLI</name>